<dbReference type="SUPFAM" id="SSF52540">
    <property type="entry name" value="P-loop containing nucleoside triphosphate hydrolases"/>
    <property type="match status" value="1"/>
</dbReference>
<protein>
    <recommendedName>
        <fullName evidence="8 9">Chromosomal replication initiator protein DnaA</fullName>
    </recommendedName>
</protein>
<gene>
    <name evidence="8" type="primary">dnaA</name>
    <name evidence="14" type="ORF">HMPREF1871_01088</name>
</gene>
<evidence type="ECO:0000259" key="13">
    <source>
        <dbReference type="SMART" id="SM00760"/>
    </source>
</evidence>
<comment type="subcellular location">
    <subcellularLocation>
        <location evidence="8">Cytoplasm</location>
    </subcellularLocation>
</comment>
<evidence type="ECO:0000256" key="6">
    <source>
        <dbReference type="ARBA" id="ARBA00023121"/>
    </source>
</evidence>
<evidence type="ECO:0000256" key="1">
    <source>
        <dbReference type="ARBA" id="ARBA00006583"/>
    </source>
</evidence>
<dbReference type="PANTHER" id="PTHR30050">
    <property type="entry name" value="CHROMOSOMAL REPLICATION INITIATOR PROTEIN DNAA"/>
    <property type="match status" value="1"/>
</dbReference>
<evidence type="ECO:0000256" key="11">
    <source>
        <dbReference type="RuleBase" id="RU004227"/>
    </source>
</evidence>
<name>A0ABR5TKP1_9BACL</name>
<dbReference type="InterPro" id="IPR038454">
    <property type="entry name" value="DnaA_N_sf"/>
</dbReference>
<feature type="binding site" evidence="8">
    <location>
        <position position="206"/>
    </location>
    <ligand>
        <name>ATP</name>
        <dbReference type="ChEBI" id="CHEBI:30616"/>
    </ligand>
</feature>
<sequence>MITFFYDILFLKVGGVMSNSNFLWEIIIKKLKTEVDPEVFSTWIEPNFIDFVDMKKKIVTICSPNLLISEYLQNFFDIKIKEIIKSSTSVEFNLFYNYLEDDKTTIKESKKNHYKNTEDVILENFFSKDKPSGVQNIFSKQHFSDKSYTKPKDALNYNYDKSSLNKKFLFDNFVVGEGNVHAYNLAYSCTVAPGEHNPLFIYGGVGLGKTHLLHAIGNELVDNYPGYKVKCVTSEQFLNDYVNSIQIGNKNKNAAEEFRKKYREVDALLIDDIQFLSGKTGIQTAFFHTFNELYLNQKQIVLISDREPNDLDGLDDRLVSRFDSGVLADITPPDYETRVAIIKYKCKKNNISLDDSIISYISGNISGNIRQIEGILKEIKFKSTSVANITLSMVENIIKHRVKNIKKNITPEDIINVTSDFYKISVDDILSSKRNKEIVNARMIAIYLCRELTNLSLPAIGKLFNKDHSSIFYSNSKISSMILENTNNILNDIENIKEKLKKI</sequence>
<dbReference type="Proteomes" id="UP000070467">
    <property type="component" value="Unassembled WGS sequence"/>
</dbReference>
<dbReference type="CDD" id="cd06571">
    <property type="entry name" value="Bac_DnaA_C"/>
    <property type="match status" value="1"/>
</dbReference>
<dbReference type="EMBL" id="LSDB01000058">
    <property type="protein sequence ID" value="KXB56401.1"/>
    <property type="molecule type" value="Genomic_DNA"/>
</dbReference>
<evidence type="ECO:0000256" key="10">
    <source>
        <dbReference type="RuleBase" id="RU000577"/>
    </source>
</evidence>
<proteinExistence type="inferred from homology"/>
<keyword evidence="2 8" id="KW-0963">Cytoplasm</keyword>
<keyword evidence="7 8" id="KW-0238">DNA-binding</keyword>
<evidence type="ECO:0000313" key="14">
    <source>
        <dbReference type="EMBL" id="KXB56401.1"/>
    </source>
</evidence>
<dbReference type="SMART" id="SM00760">
    <property type="entry name" value="Bac_DnaA_C"/>
    <property type="match status" value="1"/>
</dbReference>
<dbReference type="Gene3D" id="3.40.50.300">
    <property type="entry name" value="P-loop containing nucleotide triphosphate hydrolases"/>
    <property type="match status" value="1"/>
</dbReference>
<dbReference type="PROSITE" id="PS01008">
    <property type="entry name" value="DNAA"/>
    <property type="match status" value="1"/>
</dbReference>
<dbReference type="InterPro" id="IPR013317">
    <property type="entry name" value="DnaA_dom"/>
</dbReference>
<keyword evidence="3 8" id="KW-0235">DNA replication</keyword>
<keyword evidence="5 8" id="KW-0067">ATP-binding</keyword>
<evidence type="ECO:0000256" key="8">
    <source>
        <dbReference type="HAMAP-Rule" id="MF_00377"/>
    </source>
</evidence>
<evidence type="ECO:0000256" key="2">
    <source>
        <dbReference type="ARBA" id="ARBA00022490"/>
    </source>
</evidence>
<feature type="binding site" evidence="8">
    <location>
        <position position="208"/>
    </location>
    <ligand>
        <name>ATP</name>
        <dbReference type="ChEBI" id="CHEBI:30616"/>
    </ligand>
</feature>
<feature type="region of interest" description="Domain I, interacts with DnaA modulators" evidence="8">
    <location>
        <begin position="1"/>
        <end position="124"/>
    </location>
</feature>
<evidence type="ECO:0000256" key="7">
    <source>
        <dbReference type="ARBA" id="ARBA00023125"/>
    </source>
</evidence>
<dbReference type="Pfam" id="PF11638">
    <property type="entry name" value="DnaA_N"/>
    <property type="match status" value="1"/>
</dbReference>
<comment type="domain">
    <text evidence="8">Domain I is involved in oligomerization and binding regulators, domain II is flexibile and of varying length in different bacteria, domain III forms the AAA+ region, while domain IV binds dsDNA.</text>
</comment>
<dbReference type="InterPro" id="IPR010921">
    <property type="entry name" value="Trp_repressor/repl_initiator"/>
</dbReference>
<dbReference type="HAMAP" id="MF_00377">
    <property type="entry name" value="DnaA_bact"/>
    <property type="match status" value="1"/>
</dbReference>
<keyword evidence="6 8" id="KW-0446">Lipid-binding</keyword>
<dbReference type="Gene3D" id="1.10.1750.10">
    <property type="match status" value="1"/>
</dbReference>
<accession>A0ABR5TKP1</accession>
<evidence type="ECO:0000313" key="15">
    <source>
        <dbReference type="Proteomes" id="UP000070467"/>
    </source>
</evidence>
<feature type="domain" description="AAA+ ATPase" evidence="12">
    <location>
        <begin position="195"/>
        <end position="332"/>
    </location>
</feature>
<dbReference type="SMART" id="SM00382">
    <property type="entry name" value="AAA"/>
    <property type="match status" value="1"/>
</dbReference>
<dbReference type="InterPro" id="IPR003593">
    <property type="entry name" value="AAA+_ATPase"/>
</dbReference>
<keyword evidence="15" id="KW-1185">Reference proteome</keyword>
<evidence type="ECO:0000256" key="3">
    <source>
        <dbReference type="ARBA" id="ARBA00022705"/>
    </source>
</evidence>
<organism evidence="14 15">
    <name type="scientific">Gemelliphila asaccharolytica</name>
    <dbReference type="NCBI Taxonomy" id="502393"/>
    <lineage>
        <taxon>Bacteria</taxon>
        <taxon>Bacillati</taxon>
        <taxon>Bacillota</taxon>
        <taxon>Bacilli</taxon>
        <taxon>Bacillales</taxon>
        <taxon>Gemellaceae</taxon>
        <taxon>Gemelliphila</taxon>
    </lineage>
</organism>
<comment type="caution">
    <text evidence="14">The sequence shown here is derived from an EMBL/GenBank/DDBJ whole genome shotgun (WGS) entry which is preliminary data.</text>
</comment>
<dbReference type="InterPro" id="IPR020591">
    <property type="entry name" value="Chromosome_initiator_DnaA-like"/>
</dbReference>
<evidence type="ECO:0000256" key="4">
    <source>
        <dbReference type="ARBA" id="ARBA00022741"/>
    </source>
</evidence>
<keyword evidence="4 8" id="KW-0547">Nucleotide-binding</keyword>
<evidence type="ECO:0000259" key="12">
    <source>
        <dbReference type="SMART" id="SM00382"/>
    </source>
</evidence>
<comment type="caution">
    <text evidence="8">Lacks conserved residue(s) required for the propagation of feature annotation.</text>
</comment>
<feature type="binding site" evidence="8">
    <location>
        <position position="210"/>
    </location>
    <ligand>
        <name>ATP</name>
        <dbReference type="ChEBI" id="CHEBI:30616"/>
    </ligand>
</feature>
<feature type="domain" description="Chromosomal replication initiator DnaA C-terminal" evidence="13">
    <location>
        <begin position="410"/>
        <end position="478"/>
    </location>
</feature>
<dbReference type="SUPFAM" id="SSF48295">
    <property type="entry name" value="TrpR-like"/>
    <property type="match status" value="1"/>
</dbReference>
<dbReference type="InterPro" id="IPR024633">
    <property type="entry name" value="DnaA_N_dom"/>
</dbReference>
<comment type="function">
    <text evidence="8 10">Plays an essential role in the initiation and regulation of chromosomal replication. ATP-DnaA binds to the origin of replication (oriC) to initiate formation of the DNA replication initiation complex once per cell cycle. Binds the DnaA box (a 9 base pair repeat at the origin) and separates the double-stranded (ds)DNA. Forms a right-handed helical filament on oriC DNA; dsDNA binds to the exterior of the filament while single-stranded (ss)DNA is stabiized in the filament's interior. The ATP-DnaA-oriC complex binds and stabilizes one strand of the AT-rich DNA unwinding element (DUE), permitting loading of DNA polymerase. After initiation quickly degrades to an ADP-DnaA complex that is not apt for DNA replication. Binds acidic phospholipids.</text>
</comment>
<dbReference type="Gene3D" id="3.30.300.180">
    <property type="match status" value="1"/>
</dbReference>
<dbReference type="InterPro" id="IPR013159">
    <property type="entry name" value="DnaA_C"/>
</dbReference>
<dbReference type="InterPro" id="IPR018312">
    <property type="entry name" value="Chromosome_initiator_DnaA_CS"/>
</dbReference>
<dbReference type="Pfam" id="PF00308">
    <property type="entry name" value="Bac_DnaA"/>
    <property type="match status" value="1"/>
</dbReference>
<dbReference type="InterPro" id="IPR001957">
    <property type="entry name" value="Chromosome_initiator_DnaA"/>
</dbReference>
<reference evidence="14 15" key="1">
    <citation type="submission" date="2016-01" db="EMBL/GenBank/DDBJ databases">
        <authorList>
            <person name="Mitreva M."/>
            <person name="Pepin K.H."/>
            <person name="Mihindukulasuriya K.A."/>
            <person name="Fulton R."/>
            <person name="Fronick C."/>
            <person name="O'Laughlin M."/>
            <person name="Miner T."/>
            <person name="Herter B."/>
            <person name="Rosa B.A."/>
            <person name="Cordes M."/>
            <person name="Tomlinson C."/>
            <person name="Wollam A."/>
            <person name="Palsikar V.B."/>
            <person name="Mardis E.R."/>
            <person name="Wilson R.K."/>
        </authorList>
    </citation>
    <scope>NUCLEOTIDE SEQUENCE [LARGE SCALE GENOMIC DNA]</scope>
    <source>
        <strain evidence="14 15">KA00071</strain>
    </source>
</reference>
<evidence type="ECO:0000256" key="5">
    <source>
        <dbReference type="ARBA" id="ARBA00022840"/>
    </source>
</evidence>
<feature type="region of interest" description="Domain IV, binds dsDNA" evidence="8">
    <location>
        <begin position="384"/>
        <end position="503"/>
    </location>
</feature>
<dbReference type="CDD" id="cd00009">
    <property type="entry name" value="AAA"/>
    <property type="match status" value="1"/>
</dbReference>
<comment type="subunit">
    <text evidence="8">Oligomerizes as a right-handed, spiral filament on DNA at oriC.</text>
</comment>
<dbReference type="InterPro" id="IPR027417">
    <property type="entry name" value="P-loop_NTPase"/>
</dbReference>
<dbReference type="Pfam" id="PF08299">
    <property type="entry name" value="Bac_DnaA_C"/>
    <property type="match status" value="1"/>
</dbReference>
<dbReference type="PANTHER" id="PTHR30050:SF2">
    <property type="entry name" value="CHROMOSOMAL REPLICATION INITIATOR PROTEIN DNAA"/>
    <property type="match status" value="1"/>
</dbReference>
<evidence type="ECO:0000256" key="9">
    <source>
        <dbReference type="NCBIfam" id="TIGR00362"/>
    </source>
</evidence>
<comment type="similarity">
    <text evidence="1 8 11">Belongs to the DnaA family.</text>
</comment>
<dbReference type="Gene3D" id="1.10.8.60">
    <property type="match status" value="1"/>
</dbReference>
<dbReference type="PRINTS" id="PR00051">
    <property type="entry name" value="DNAA"/>
</dbReference>
<dbReference type="NCBIfam" id="TIGR00362">
    <property type="entry name" value="DnaA"/>
    <property type="match status" value="1"/>
</dbReference>
<feature type="binding site" evidence="8">
    <location>
        <position position="209"/>
    </location>
    <ligand>
        <name>ATP</name>
        <dbReference type="ChEBI" id="CHEBI:30616"/>
    </ligand>
</feature>